<proteinExistence type="predicted"/>
<evidence type="ECO:0000313" key="2">
    <source>
        <dbReference type="Proteomes" id="UP000001514"/>
    </source>
</evidence>
<name>D8RFD9_SELML</name>
<dbReference type="Gramene" id="EFJ29099">
    <property type="protein sequence ID" value="EFJ29099"/>
    <property type="gene ID" value="SELMODRAFT_410641"/>
</dbReference>
<dbReference type="HOGENOM" id="CLU_072928_0_0_1"/>
<dbReference type="InParanoid" id="D8RFD9"/>
<keyword evidence="2" id="KW-1185">Reference proteome</keyword>
<dbReference type="Gene3D" id="1.10.3290.10">
    <property type="entry name" value="Fido-like domain"/>
    <property type="match status" value="1"/>
</dbReference>
<dbReference type="Proteomes" id="UP000001514">
    <property type="component" value="Unassembled WGS sequence"/>
</dbReference>
<dbReference type="EMBL" id="GL377578">
    <property type="protein sequence ID" value="EFJ29099.1"/>
    <property type="molecule type" value="Genomic_DNA"/>
</dbReference>
<dbReference type="SUPFAM" id="SSF140931">
    <property type="entry name" value="Fic-like"/>
    <property type="match status" value="1"/>
</dbReference>
<reference evidence="1 2" key="1">
    <citation type="journal article" date="2011" name="Science">
        <title>The Selaginella genome identifies genetic changes associated with the evolution of vascular plants.</title>
        <authorList>
            <person name="Banks J.A."/>
            <person name="Nishiyama T."/>
            <person name="Hasebe M."/>
            <person name="Bowman J.L."/>
            <person name="Gribskov M."/>
            <person name="dePamphilis C."/>
            <person name="Albert V.A."/>
            <person name="Aono N."/>
            <person name="Aoyama T."/>
            <person name="Ambrose B.A."/>
            <person name="Ashton N.W."/>
            <person name="Axtell M.J."/>
            <person name="Barker E."/>
            <person name="Barker M.S."/>
            <person name="Bennetzen J.L."/>
            <person name="Bonawitz N.D."/>
            <person name="Chapple C."/>
            <person name="Cheng C."/>
            <person name="Correa L.G."/>
            <person name="Dacre M."/>
            <person name="DeBarry J."/>
            <person name="Dreyer I."/>
            <person name="Elias M."/>
            <person name="Engstrom E.M."/>
            <person name="Estelle M."/>
            <person name="Feng L."/>
            <person name="Finet C."/>
            <person name="Floyd S.K."/>
            <person name="Frommer W.B."/>
            <person name="Fujita T."/>
            <person name="Gramzow L."/>
            <person name="Gutensohn M."/>
            <person name="Harholt J."/>
            <person name="Hattori M."/>
            <person name="Heyl A."/>
            <person name="Hirai T."/>
            <person name="Hiwatashi Y."/>
            <person name="Ishikawa M."/>
            <person name="Iwata M."/>
            <person name="Karol K.G."/>
            <person name="Koehler B."/>
            <person name="Kolukisaoglu U."/>
            <person name="Kubo M."/>
            <person name="Kurata T."/>
            <person name="Lalonde S."/>
            <person name="Li K."/>
            <person name="Li Y."/>
            <person name="Litt A."/>
            <person name="Lyons E."/>
            <person name="Manning G."/>
            <person name="Maruyama T."/>
            <person name="Michael T.P."/>
            <person name="Mikami K."/>
            <person name="Miyazaki S."/>
            <person name="Morinaga S."/>
            <person name="Murata T."/>
            <person name="Mueller-Roeber B."/>
            <person name="Nelson D.R."/>
            <person name="Obara M."/>
            <person name="Oguri Y."/>
            <person name="Olmstead R.G."/>
            <person name="Onodera N."/>
            <person name="Petersen B.L."/>
            <person name="Pils B."/>
            <person name="Prigge M."/>
            <person name="Rensing S.A."/>
            <person name="Riano-Pachon D.M."/>
            <person name="Roberts A.W."/>
            <person name="Sato Y."/>
            <person name="Scheller H.V."/>
            <person name="Schulz B."/>
            <person name="Schulz C."/>
            <person name="Shakirov E.V."/>
            <person name="Shibagaki N."/>
            <person name="Shinohara N."/>
            <person name="Shippen D.E."/>
            <person name="Soerensen I."/>
            <person name="Sotooka R."/>
            <person name="Sugimoto N."/>
            <person name="Sugita M."/>
            <person name="Sumikawa N."/>
            <person name="Tanurdzic M."/>
            <person name="Theissen G."/>
            <person name="Ulvskov P."/>
            <person name="Wakazuki S."/>
            <person name="Weng J.K."/>
            <person name="Willats W.W."/>
            <person name="Wipf D."/>
            <person name="Wolf P.G."/>
            <person name="Yang L."/>
            <person name="Zimmer A.D."/>
            <person name="Zhu Q."/>
            <person name="Mitros T."/>
            <person name="Hellsten U."/>
            <person name="Loque D."/>
            <person name="Otillar R."/>
            <person name="Salamov A."/>
            <person name="Schmutz J."/>
            <person name="Shapiro H."/>
            <person name="Lindquist E."/>
            <person name="Lucas S."/>
            <person name="Rokhsar D."/>
            <person name="Grigoriev I.V."/>
        </authorList>
    </citation>
    <scope>NUCLEOTIDE SEQUENCE [LARGE SCALE GENOMIC DNA]</scope>
</reference>
<dbReference type="InterPro" id="IPR036597">
    <property type="entry name" value="Fido-like_dom_sf"/>
</dbReference>
<accession>D8RFD9</accession>
<dbReference type="AlphaFoldDB" id="D8RFD9"/>
<organism evidence="2">
    <name type="scientific">Selaginella moellendorffii</name>
    <name type="common">Spikemoss</name>
    <dbReference type="NCBI Taxonomy" id="88036"/>
    <lineage>
        <taxon>Eukaryota</taxon>
        <taxon>Viridiplantae</taxon>
        <taxon>Streptophyta</taxon>
        <taxon>Embryophyta</taxon>
        <taxon>Tracheophyta</taxon>
        <taxon>Lycopodiopsida</taxon>
        <taxon>Selaginellales</taxon>
        <taxon>Selaginellaceae</taxon>
        <taxon>Selaginella</taxon>
    </lineage>
</organism>
<protein>
    <submittedName>
        <fullName evidence="1">Uncharacterized protein</fullName>
    </submittedName>
</protein>
<evidence type="ECO:0000313" key="1">
    <source>
        <dbReference type="EMBL" id="EFJ29099.1"/>
    </source>
</evidence>
<sequence>MENFDVEECPFWRRERVGVGDPVPRTSQMLKGIHESMRRYALLPRDQRRWADAYGRRTGLGHFLFQVNHIEGEGFETLQATEVAMAAGALDSSGTGGEAGEAMRCLHSALIHQLQANGSQECLELSVPGILEVHKRLLGSTRPDIAGRLRRDEEIAFTATTIGLPHVFMWPSDIPAALDRLVRDTNGELRKLSSTAILMHGGVTPFPNVLFVESMKQEPPFVDGDDYRECFEKAQAEQEFDASYGDSGERVLSFTKEGAVCRVDPPRELAALVIEGVYVGWKRLFRALDQAFQLKQATAWKPRWWQQRQEHELGAVEA</sequence>
<dbReference type="KEGG" id="smo:SELMODRAFT_410641"/>
<gene>
    <name evidence="1" type="ORF">SELMODRAFT_410641</name>
</gene>